<dbReference type="Proteomes" id="UP001501752">
    <property type="component" value="Unassembled WGS sequence"/>
</dbReference>
<feature type="compositionally biased region" description="Basic and acidic residues" evidence="1">
    <location>
        <begin position="1"/>
        <end position="10"/>
    </location>
</feature>
<organism evidence="2 3">
    <name type="scientific">Kitasatospora terrestris</name>
    <dbReference type="NCBI Taxonomy" id="258051"/>
    <lineage>
        <taxon>Bacteria</taxon>
        <taxon>Bacillati</taxon>
        <taxon>Actinomycetota</taxon>
        <taxon>Actinomycetes</taxon>
        <taxon>Kitasatosporales</taxon>
        <taxon>Streptomycetaceae</taxon>
        <taxon>Kitasatospora</taxon>
    </lineage>
</organism>
<keyword evidence="3" id="KW-1185">Reference proteome</keyword>
<sequence>MLAVGREHPCPKPVIGSDRCPARGSYRPASGRFRNPLDGKGTGLLQWETAAVGVEGVRR</sequence>
<protein>
    <submittedName>
        <fullName evidence="2">Uncharacterized protein</fullName>
    </submittedName>
</protein>
<dbReference type="EMBL" id="BAABIS010000001">
    <property type="protein sequence ID" value="GAA4882508.1"/>
    <property type="molecule type" value="Genomic_DNA"/>
</dbReference>
<comment type="caution">
    <text evidence="2">The sequence shown here is derived from an EMBL/GenBank/DDBJ whole genome shotgun (WGS) entry which is preliminary data.</text>
</comment>
<accession>A0ABP9EPJ3</accession>
<evidence type="ECO:0000256" key="1">
    <source>
        <dbReference type="SAM" id="MobiDB-lite"/>
    </source>
</evidence>
<evidence type="ECO:0000313" key="2">
    <source>
        <dbReference type="EMBL" id="GAA4882508.1"/>
    </source>
</evidence>
<evidence type="ECO:0000313" key="3">
    <source>
        <dbReference type="Proteomes" id="UP001501752"/>
    </source>
</evidence>
<feature type="region of interest" description="Disordered" evidence="1">
    <location>
        <begin position="1"/>
        <end position="23"/>
    </location>
</feature>
<name>A0ABP9EPJ3_9ACTN</name>
<gene>
    <name evidence="2" type="ORF">GCM10023235_73750</name>
</gene>
<reference evidence="3" key="1">
    <citation type="journal article" date="2019" name="Int. J. Syst. Evol. Microbiol.">
        <title>The Global Catalogue of Microorganisms (GCM) 10K type strain sequencing project: providing services to taxonomists for standard genome sequencing and annotation.</title>
        <authorList>
            <consortium name="The Broad Institute Genomics Platform"/>
            <consortium name="The Broad Institute Genome Sequencing Center for Infectious Disease"/>
            <person name="Wu L."/>
            <person name="Ma J."/>
        </authorList>
    </citation>
    <scope>NUCLEOTIDE SEQUENCE [LARGE SCALE GENOMIC DNA]</scope>
    <source>
        <strain evidence="3">JCM 13006</strain>
    </source>
</reference>
<proteinExistence type="predicted"/>